<evidence type="ECO:0000313" key="6">
    <source>
        <dbReference type="EMBL" id="GMI28821.1"/>
    </source>
</evidence>
<feature type="domain" description="Glycosyl hydrolase family 30 TIM-barrel" evidence="4">
    <location>
        <begin position="86"/>
        <end position="439"/>
    </location>
</feature>
<dbReference type="PANTHER" id="PTHR11069">
    <property type="entry name" value="GLUCOSYLCERAMIDASE"/>
    <property type="match status" value="1"/>
</dbReference>
<evidence type="ECO:0000256" key="1">
    <source>
        <dbReference type="ARBA" id="ARBA00005382"/>
    </source>
</evidence>
<dbReference type="InterPro" id="IPR033453">
    <property type="entry name" value="Glyco_hydro_30_TIM-barrel"/>
</dbReference>
<dbReference type="SUPFAM" id="SSF51445">
    <property type="entry name" value="(Trans)glycosidases"/>
    <property type="match status" value="1"/>
</dbReference>
<evidence type="ECO:0000256" key="3">
    <source>
        <dbReference type="ARBA" id="ARBA00022801"/>
    </source>
</evidence>
<dbReference type="EMBL" id="BRYB01001574">
    <property type="protein sequence ID" value="GMI28821.1"/>
    <property type="molecule type" value="Genomic_DNA"/>
</dbReference>
<evidence type="ECO:0000259" key="4">
    <source>
        <dbReference type="Pfam" id="PF02055"/>
    </source>
</evidence>
<gene>
    <name evidence="6" type="ORF">TeGR_g3665</name>
</gene>
<evidence type="ECO:0008006" key="8">
    <source>
        <dbReference type="Google" id="ProtNLM"/>
    </source>
</evidence>
<keyword evidence="3" id="KW-0378">Hydrolase</keyword>
<evidence type="ECO:0000313" key="7">
    <source>
        <dbReference type="Proteomes" id="UP001165060"/>
    </source>
</evidence>
<dbReference type="Pfam" id="PF02055">
    <property type="entry name" value="Glyco_hydro_30"/>
    <property type="match status" value="1"/>
</dbReference>
<evidence type="ECO:0000256" key="2">
    <source>
        <dbReference type="ARBA" id="ARBA00022729"/>
    </source>
</evidence>
<name>A0ABQ6MN33_9STRA</name>
<proteinExistence type="inferred from homology"/>
<dbReference type="InterPro" id="IPR017853">
    <property type="entry name" value="GH"/>
</dbReference>
<dbReference type="InterPro" id="IPR001139">
    <property type="entry name" value="Glyco_hydro_30"/>
</dbReference>
<accession>A0ABQ6MN33</accession>
<dbReference type="Proteomes" id="UP001165060">
    <property type="component" value="Unassembled WGS sequence"/>
</dbReference>
<dbReference type="InterPro" id="IPR033452">
    <property type="entry name" value="GH30_C"/>
</dbReference>
<keyword evidence="7" id="KW-1185">Reference proteome</keyword>
<keyword evidence="2" id="KW-0732">Signal</keyword>
<protein>
    <recommendedName>
        <fullName evidence="8">Glucosylceramidase</fullName>
    </recommendedName>
</protein>
<dbReference type="PRINTS" id="PR00843">
    <property type="entry name" value="GLHYDRLASE30"/>
</dbReference>
<reference evidence="6 7" key="1">
    <citation type="journal article" date="2023" name="Commun. Biol.">
        <title>Genome analysis of Parmales, the sister group of diatoms, reveals the evolutionary specialization of diatoms from phago-mixotrophs to photoautotrophs.</title>
        <authorList>
            <person name="Ban H."/>
            <person name="Sato S."/>
            <person name="Yoshikawa S."/>
            <person name="Yamada K."/>
            <person name="Nakamura Y."/>
            <person name="Ichinomiya M."/>
            <person name="Sato N."/>
            <person name="Blanc-Mathieu R."/>
            <person name="Endo H."/>
            <person name="Kuwata A."/>
            <person name="Ogata H."/>
        </authorList>
    </citation>
    <scope>NUCLEOTIDE SEQUENCE [LARGE SCALE GENOMIC DNA]</scope>
</reference>
<comment type="caution">
    <text evidence="6">The sequence shown here is derived from an EMBL/GenBank/DDBJ whole genome shotgun (WGS) entry which is preliminary data.</text>
</comment>
<sequence>MLLLPLLPLSLAWTDDSVKCTSSEPCAPIASLTPSDLPDRSTYTVYTTSQSGARLEKVGAIPFEASDNGGWQKITLDASTTYQEVLGFGGALTDAASITVAKMTDDVQEMILRDYYTGDGLEYTVGRVPIASTDFSTGVYSYDETPEDFTLENFSIDVDKSEVSGNKLGFVQRVLKMTTSPLSLFASPWAPPAWMTQTNSTTGNPSLRDEEEVRSAWALYFSKFFAAYREEGVEFWGVTVQNEPAGNTGAWQDLKMSDAEQRDFIKNNLGPQLRADEPDLKIMMLDDQRTHLPSWADTILGDEEAAQYVDGIGLHWYAEVADYFAWATQPFAKMSKVNDKYPGKFMLATEACNGFIPVIDQGPKLGDWNRAERYGFDILSDLNAFAVGWTDWNIALDLSGGPNWAKNVVDAPILADTDATDTYYRNPMYYYLGHFSKFVRPGSKRIQVTSTGNLISAAMEATGFVTPDGKVVLVVLNRDFAGHKYNVEVEGRGFVNVDVDGHSIQTIIFDQ</sequence>
<dbReference type="Gene3D" id="3.20.20.80">
    <property type="entry name" value="Glycosidases"/>
    <property type="match status" value="1"/>
</dbReference>
<comment type="similarity">
    <text evidence="1">Belongs to the glycosyl hydrolase 30 family.</text>
</comment>
<dbReference type="PANTHER" id="PTHR11069:SF23">
    <property type="entry name" value="LYSOSOMAL ACID GLUCOSYLCERAMIDASE"/>
    <property type="match status" value="1"/>
</dbReference>
<dbReference type="Pfam" id="PF17189">
    <property type="entry name" value="Glyco_hydro_30C"/>
    <property type="match status" value="1"/>
</dbReference>
<feature type="domain" description="Glycosyl hydrolase family 30 beta sandwich" evidence="5">
    <location>
        <begin position="442"/>
        <end position="507"/>
    </location>
</feature>
<organism evidence="6 7">
    <name type="scientific">Tetraparma gracilis</name>
    <dbReference type="NCBI Taxonomy" id="2962635"/>
    <lineage>
        <taxon>Eukaryota</taxon>
        <taxon>Sar</taxon>
        <taxon>Stramenopiles</taxon>
        <taxon>Ochrophyta</taxon>
        <taxon>Bolidophyceae</taxon>
        <taxon>Parmales</taxon>
        <taxon>Triparmaceae</taxon>
        <taxon>Tetraparma</taxon>
    </lineage>
</organism>
<evidence type="ECO:0000259" key="5">
    <source>
        <dbReference type="Pfam" id="PF17189"/>
    </source>
</evidence>